<feature type="domain" description="Endonuclease YhcR N-terminal" evidence="2">
    <location>
        <begin position="38"/>
        <end position="142"/>
    </location>
</feature>
<feature type="chain" id="PRO_5004848283" evidence="1">
    <location>
        <begin position="30"/>
        <end position="291"/>
    </location>
</feature>
<proteinExistence type="predicted"/>
<dbReference type="Pfam" id="PF19886">
    <property type="entry name" value="DUF6359"/>
    <property type="match status" value="1"/>
</dbReference>
<evidence type="ECO:0000313" key="4">
    <source>
        <dbReference type="Proteomes" id="UP000018895"/>
    </source>
</evidence>
<evidence type="ECO:0000313" key="3">
    <source>
        <dbReference type="EMBL" id="GAE29445.1"/>
    </source>
</evidence>
<reference evidence="3" key="1">
    <citation type="journal article" date="2014" name="Genome Announc.">
        <title>Draft Genome Sequences of Three Alkaliphilic Bacillus Strains, Bacillus wakoensis JCM 9140T, Bacillus akibai JCM 9157T, and Bacillus hemicellulosilyticus JCM 9152T.</title>
        <authorList>
            <person name="Yuki M."/>
            <person name="Oshima K."/>
            <person name="Suda W."/>
            <person name="Oshida Y."/>
            <person name="Kitamura K."/>
            <person name="Iida T."/>
            <person name="Hattori M."/>
            <person name="Ohkuma M."/>
        </authorList>
    </citation>
    <scope>NUCLEOTIDE SEQUENCE [LARGE SCALE GENOMIC DNA]</scope>
    <source>
        <strain evidence="3">JCM 9152</strain>
    </source>
</reference>
<gene>
    <name evidence="3" type="ORF">JCM9152_803</name>
</gene>
<keyword evidence="4" id="KW-1185">Reference proteome</keyword>
<comment type="caution">
    <text evidence="3">The sequence shown here is derived from an EMBL/GenBank/DDBJ whole genome shotgun (WGS) entry which is preliminary data.</text>
</comment>
<organism evidence="3 4">
    <name type="scientific">Halalkalibacter hemicellulosilyticusJCM 9152</name>
    <dbReference type="NCBI Taxonomy" id="1236971"/>
    <lineage>
        <taxon>Bacteria</taxon>
        <taxon>Bacillati</taxon>
        <taxon>Bacillota</taxon>
        <taxon>Bacilli</taxon>
        <taxon>Bacillales</taxon>
        <taxon>Bacillaceae</taxon>
        <taxon>Halalkalibacter</taxon>
    </lineage>
</organism>
<dbReference type="Proteomes" id="UP000018895">
    <property type="component" value="Unassembled WGS sequence"/>
</dbReference>
<accession>W4QBR6</accession>
<dbReference type="RefSeq" id="WP_035341028.1">
    <property type="nucleotide sequence ID" value="NZ_BAUU01000004.1"/>
</dbReference>
<dbReference type="EMBL" id="BAUU01000004">
    <property type="protein sequence ID" value="GAE29445.1"/>
    <property type="molecule type" value="Genomic_DNA"/>
</dbReference>
<feature type="signal peptide" evidence="1">
    <location>
        <begin position="1"/>
        <end position="29"/>
    </location>
</feature>
<evidence type="ECO:0000256" key="1">
    <source>
        <dbReference type="SAM" id="SignalP"/>
    </source>
</evidence>
<sequence>MRKRKNMFMQTLIYVLVLTLVFSPFHSLAAVVADEDVLSVQDAIANNEGTGTVEGYIVGHTVSAGNYNFSAPFANDFNLILADDPEERNRENILLVQITAGFRGEYGLATNPSIIGEKVRISGDLEAYYSQAGLRNPSQMAFVDGGSINPDPELPEVTAIADVREMAQGEEVSVRGVVTTTPGAWGGSGFYLQDATGGTYVFGSNQVSQGDEVIITGETGEYNGEFQISQLSNVTVLADGKLPSPVKASPGEVGDANQGQLVTLEGVTIARLTEVNSFGTFEFQAELGDDR</sequence>
<name>W4QBR6_9BACI</name>
<dbReference type="AlphaFoldDB" id="W4QBR6"/>
<dbReference type="InterPro" id="IPR045939">
    <property type="entry name" value="YhcR_N"/>
</dbReference>
<dbReference type="InterPro" id="IPR036700">
    <property type="entry name" value="BOBF_sf"/>
</dbReference>
<dbReference type="SUPFAM" id="SSF101756">
    <property type="entry name" value="Hypothetical protein YgiW"/>
    <property type="match status" value="1"/>
</dbReference>
<dbReference type="OrthoDB" id="9775118at2"/>
<keyword evidence="1" id="KW-0732">Signal</keyword>
<evidence type="ECO:0000259" key="2">
    <source>
        <dbReference type="Pfam" id="PF19886"/>
    </source>
</evidence>
<dbReference type="CDD" id="cd04486">
    <property type="entry name" value="YhcR_OBF_like"/>
    <property type="match status" value="1"/>
</dbReference>
<dbReference type="STRING" id="1236971.JCM9152_803"/>
<protein>
    <submittedName>
        <fullName evidence="3">5'-nucleotidase</fullName>
    </submittedName>
</protein>